<dbReference type="PRINTS" id="PR01684">
    <property type="entry name" value="EP450ICYP2A"/>
</dbReference>
<dbReference type="InterPro" id="IPR008067">
    <property type="entry name" value="Cyt_P450_E_grp-I_CYP2A-like"/>
</dbReference>
<evidence type="ECO:0000313" key="16">
    <source>
        <dbReference type="Proteomes" id="UP000228934"/>
    </source>
</evidence>
<dbReference type="PRINTS" id="PR00385">
    <property type="entry name" value="P450"/>
</dbReference>
<dbReference type="GO" id="GO:0008392">
    <property type="term" value="F:arachidonate epoxygenase activity"/>
    <property type="evidence" value="ECO:0007669"/>
    <property type="project" value="TreeGrafter"/>
</dbReference>
<evidence type="ECO:0000256" key="12">
    <source>
        <dbReference type="ARBA" id="ARBA00023136"/>
    </source>
</evidence>
<gene>
    <name evidence="15" type="ORF">AB205_0137590</name>
</gene>
<dbReference type="GO" id="GO:0020037">
    <property type="term" value="F:heme binding"/>
    <property type="evidence" value="ECO:0007669"/>
    <property type="project" value="InterPro"/>
</dbReference>
<evidence type="ECO:0000256" key="11">
    <source>
        <dbReference type="ARBA" id="ARBA00023033"/>
    </source>
</evidence>
<dbReference type="AlphaFoldDB" id="A0A2G9S714"/>
<dbReference type="Gene3D" id="1.10.630.10">
    <property type="entry name" value="Cytochrome P450"/>
    <property type="match status" value="1"/>
</dbReference>
<dbReference type="PANTHER" id="PTHR24300:SF390">
    <property type="entry name" value="CYTOCHROME P450 FAMILY 2 SUBFAMILY A MEMBER 6 GENE 2"/>
    <property type="match status" value="1"/>
</dbReference>
<dbReference type="GO" id="GO:0005789">
    <property type="term" value="C:endoplasmic reticulum membrane"/>
    <property type="evidence" value="ECO:0007669"/>
    <property type="project" value="UniProtKB-SubCell"/>
</dbReference>
<dbReference type="PANTHER" id="PTHR24300">
    <property type="entry name" value="CYTOCHROME P450 508A4-RELATED"/>
    <property type="match status" value="1"/>
</dbReference>
<evidence type="ECO:0000256" key="9">
    <source>
        <dbReference type="ARBA" id="ARBA00023002"/>
    </source>
</evidence>
<evidence type="ECO:0000256" key="8">
    <source>
        <dbReference type="ARBA" id="ARBA00022848"/>
    </source>
</evidence>
<proteinExistence type="inferred from homology"/>
<protein>
    <submittedName>
        <fullName evidence="15">Uncharacterized protein</fullName>
    </submittedName>
</protein>
<dbReference type="GO" id="GO:0016712">
    <property type="term" value="F:oxidoreductase activity, acting on paired donors, with incorporation or reduction of molecular oxygen, reduced flavin or flavoprotein as one donor, and incorporation of one atom of oxygen"/>
    <property type="evidence" value="ECO:0007669"/>
    <property type="project" value="InterPro"/>
</dbReference>
<dbReference type="InterPro" id="IPR002401">
    <property type="entry name" value="Cyt_P450_E_grp-I"/>
</dbReference>
<dbReference type="GO" id="GO:0005506">
    <property type="term" value="F:iron ion binding"/>
    <property type="evidence" value="ECO:0007669"/>
    <property type="project" value="InterPro"/>
</dbReference>
<keyword evidence="12" id="KW-0472">Membrane</keyword>
<dbReference type="PROSITE" id="PS00086">
    <property type="entry name" value="CYTOCHROME_P450"/>
    <property type="match status" value="1"/>
</dbReference>
<dbReference type="InterPro" id="IPR001128">
    <property type="entry name" value="Cyt_P450"/>
</dbReference>
<dbReference type="InterPro" id="IPR050182">
    <property type="entry name" value="Cytochrome_P450_fam2"/>
</dbReference>
<dbReference type="EMBL" id="KV926974">
    <property type="protein sequence ID" value="PIO35948.1"/>
    <property type="molecule type" value="Genomic_DNA"/>
</dbReference>
<dbReference type="InterPro" id="IPR036396">
    <property type="entry name" value="Cyt_P450_sf"/>
</dbReference>
<keyword evidence="5 13" id="KW-0349">Heme</keyword>
<evidence type="ECO:0000256" key="2">
    <source>
        <dbReference type="ARBA" id="ARBA00004174"/>
    </source>
</evidence>
<keyword evidence="7" id="KW-0256">Endoplasmic reticulum</keyword>
<comment type="similarity">
    <text evidence="4 14">Belongs to the cytochrome P450 family.</text>
</comment>
<keyword evidence="6 13" id="KW-0479">Metal-binding</keyword>
<accession>A0A2G9S714</accession>
<evidence type="ECO:0000256" key="14">
    <source>
        <dbReference type="RuleBase" id="RU000461"/>
    </source>
</evidence>
<dbReference type="Pfam" id="PF00067">
    <property type="entry name" value="p450"/>
    <property type="match status" value="1"/>
</dbReference>
<dbReference type="GO" id="GO:0019373">
    <property type="term" value="P:epoxygenase P450 pathway"/>
    <property type="evidence" value="ECO:0007669"/>
    <property type="project" value="TreeGrafter"/>
</dbReference>
<evidence type="ECO:0000256" key="3">
    <source>
        <dbReference type="ARBA" id="ARBA00004406"/>
    </source>
</evidence>
<evidence type="ECO:0000256" key="6">
    <source>
        <dbReference type="ARBA" id="ARBA00022723"/>
    </source>
</evidence>
<evidence type="ECO:0000256" key="7">
    <source>
        <dbReference type="ARBA" id="ARBA00022824"/>
    </source>
</evidence>
<organism evidence="15 16">
    <name type="scientific">Aquarana catesbeiana</name>
    <name type="common">American bullfrog</name>
    <name type="synonym">Rana catesbeiana</name>
    <dbReference type="NCBI Taxonomy" id="8400"/>
    <lineage>
        <taxon>Eukaryota</taxon>
        <taxon>Metazoa</taxon>
        <taxon>Chordata</taxon>
        <taxon>Craniata</taxon>
        <taxon>Vertebrata</taxon>
        <taxon>Euteleostomi</taxon>
        <taxon>Amphibia</taxon>
        <taxon>Batrachia</taxon>
        <taxon>Anura</taxon>
        <taxon>Neobatrachia</taxon>
        <taxon>Ranoidea</taxon>
        <taxon>Ranidae</taxon>
        <taxon>Aquarana</taxon>
    </lineage>
</organism>
<evidence type="ECO:0000313" key="15">
    <source>
        <dbReference type="EMBL" id="PIO35948.1"/>
    </source>
</evidence>
<evidence type="ECO:0000256" key="5">
    <source>
        <dbReference type="ARBA" id="ARBA00022617"/>
    </source>
</evidence>
<comment type="cofactor">
    <cofactor evidence="1 13">
        <name>heme</name>
        <dbReference type="ChEBI" id="CHEBI:30413"/>
    </cofactor>
</comment>
<evidence type="ECO:0000256" key="13">
    <source>
        <dbReference type="PIRSR" id="PIRSR602401-1"/>
    </source>
</evidence>
<keyword evidence="8" id="KW-0492">Microsome</keyword>
<keyword evidence="16" id="KW-1185">Reference proteome</keyword>
<comment type="subcellular location">
    <subcellularLocation>
        <location evidence="3">Endoplasmic reticulum membrane</location>
        <topology evidence="3">Peripheral membrane protein</topology>
    </subcellularLocation>
    <subcellularLocation>
        <location evidence="2">Microsome membrane</location>
        <topology evidence="2">Peripheral membrane protein</topology>
    </subcellularLocation>
</comment>
<dbReference type="PRINTS" id="PR00463">
    <property type="entry name" value="EP450I"/>
</dbReference>
<dbReference type="GO" id="GO:0006805">
    <property type="term" value="P:xenobiotic metabolic process"/>
    <property type="evidence" value="ECO:0007669"/>
    <property type="project" value="TreeGrafter"/>
</dbReference>
<feature type="binding site" description="axial binding residue" evidence="13">
    <location>
        <position position="214"/>
    </location>
    <ligand>
        <name>heme</name>
        <dbReference type="ChEBI" id="CHEBI:30413"/>
    </ligand>
    <ligandPart>
        <name>Fe</name>
        <dbReference type="ChEBI" id="CHEBI:18248"/>
    </ligandPart>
</feature>
<keyword evidence="11 14" id="KW-0503">Monooxygenase</keyword>
<keyword evidence="9 14" id="KW-0560">Oxidoreductase</keyword>
<keyword evidence="10 13" id="KW-0408">Iron</keyword>
<sequence length="269" mass="30917">MGKIQAFVLEKVKEHQKTLDKDCPRDYIDCFLIKMEEVIYKVILQSKSLKGNHVWAIPKVIQKLTLNRKVMNLFFAGTETTSNTLKRSLTILSKYQDILVKAQEEVDRVIGQNRCPSMEDRSKMPYMDAVIHEIQRVSDIVPLGLPHATAQTTVFRGYTIPKGTTIFPLLTSVLKDPKYFPNPHTFDPGHFLDEKGSFRKKDAAMPFSMGKRICLGEGMARMEIFLFLSSILQHFNLKCDEDPSNIYINSMPNTNEAVPHTYKIRFMPR</sequence>
<dbReference type="FunFam" id="1.10.630.10:FF:000238">
    <property type="entry name" value="Cytochrome P450 2A6"/>
    <property type="match status" value="1"/>
</dbReference>
<dbReference type="OrthoDB" id="1055148at2759"/>
<evidence type="ECO:0000256" key="10">
    <source>
        <dbReference type="ARBA" id="ARBA00023004"/>
    </source>
</evidence>
<evidence type="ECO:0000256" key="1">
    <source>
        <dbReference type="ARBA" id="ARBA00001971"/>
    </source>
</evidence>
<dbReference type="SUPFAM" id="SSF48264">
    <property type="entry name" value="Cytochrome P450"/>
    <property type="match status" value="1"/>
</dbReference>
<evidence type="ECO:0000256" key="4">
    <source>
        <dbReference type="ARBA" id="ARBA00010617"/>
    </source>
</evidence>
<reference evidence="16" key="1">
    <citation type="journal article" date="2017" name="Nat. Commun.">
        <title>The North American bullfrog draft genome provides insight into hormonal regulation of long noncoding RNA.</title>
        <authorList>
            <person name="Hammond S.A."/>
            <person name="Warren R.L."/>
            <person name="Vandervalk B.P."/>
            <person name="Kucuk E."/>
            <person name="Khan H."/>
            <person name="Gibb E.A."/>
            <person name="Pandoh P."/>
            <person name="Kirk H."/>
            <person name="Zhao Y."/>
            <person name="Jones M."/>
            <person name="Mungall A.J."/>
            <person name="Coope R."/>
            <person name="Pleasance S."/>
            <person name="Moore R.A."/>
            <person name="Holt R.A."/>
            <person name="Round J.M."/>
            <person name="Ohora S."/>
            <person name="Walle B.V."/>
            <person name="Veldhoen N."/>
            <person name="Helbing C.C."/>
            <person name="Birol I."/>
        </authorList>
    </citation>
    <scope>NUCLEOTIDE SEQUENCE [LARGE SCALE GENOMIC DNA]</scope>
</reference>
<name>A0A2G9S714_AQUCT</name>
<dbReference type="Proteomes" id="UP000228934">
    <property type="component" value="Unassembled WGS sequence"/>
</dbReference>
<dbReference type="InterPro" id="IPR017972">
    <property type="entry name" value="Cyt_P450_CS"/>
</dbReference>